<proteinExistence type="predicted"/>
<evidence type="ECO:0000313" key="3">
    <source>
        <dbReference type="Proteomes" id="UP001234178"/>
    </source>
</evidence>
<accession>A0ABR0ABB9</accession>
<dbReference type="EMBL" id="JAOYFB010000037">
    <property type="protein sequence ID" value="KAK4022330.1"/>
    <property type="molecule type" value="Genomic_DNA"/>
</dbReference>
<evidence type="ECO:0000313" key="2">
    <source>
        <dbReference type="EMBL" id="KAK4022330.1"/>
    </source>
</evidence>
<comment type="caution">
    <text evidence="2">The sequence shown here is derived from an EMBL/GenBank/DDBJ whole genome shotgun (WGS) entry which is preliminary data.</text>
</comment>
<keyword evidence="3" id="KW-1185">Reference proteome</keyword>
<evidence type="ECO:0000256" key="1">
    <source>
        <dbReference type="SAM" id="MobiDB-lite"/>
    </source>
</evidence>
<organism evidence="2 3">
    <name type="scientific">Daphnia magna</name>
    <dbReference type="NCBI Taxonomy" id="35525"/>
    <lineage>
        <taxon>Eukaryota</taxon>
        <taxon>Metazoa</taxon>
        <taxon>Ecdysozoa</taxon>
        <taxon>Arthropoda</taxon>
        <taxon>Crustacea</taxon>
        <taxon>Branchiopoda</taxon>
        <taxon>Diplostraca</taxon>
        <taxon>Cladocera</taxon>
        <taxon>Anomopoda</taxon>
        <taxon>Daphniidae</taxon>
        <taxon>Daphnia</taxon>
    </lineage>
</organism>
<protein>
    <submittedName>
        <fullName evidence="2">Uncharacterized protein</fullName>
    </submittedName>
</protein>
<gene>
    <name evidence="2" type="ORF">OUZ56_007801</name>
</gene>
<dbReference type="Proteomes" id="UP001234178">
    <property type="component" value="Unassembled WGS sequence"/>
</dbReference>
<name>A0ABR0ABB9_9CRUS</name>
<reference evidence="2 3" key="1">
    <citation type="journal article" date="2023" name="Nucleic Acids Res.">
        <title>The hologenome of Daphnia magna reveals possible DNA methylation and microbiome-mediated evolution of the host genome.</title>
        <authorList>
            <person name="Chaturvedi A."/>
            <person name="Li X."/>
            <person name="Dhandapani V."/>
            <person name="Marshall H."/>
            <person name="Kissane S."/>
            <person name="Cuenca-Cambronero M."/>
            <person name="Asole G."/>
            <person name="Calvet F."/>
            <person name="Ruiz-Romero M."/>
            <person name="Marangio P."/>
            <person name="Guigo R."/>
            <person name="Rago D."/>
            <person name="Mirbahai L."/>
            <person name="Eastwood N."/>
            <person name="Colbourne J.K."/>
            <person name="Zhou J."/>
            <person name="Mallon E."/>
            <person name="Orsini L."/>
        </authorList>
    </citation>
    <scope>NUCLEOTIDE SEQUENCE [LARGE SCALE GENOMIC DNA]</scope>
    <source>
        <strain evidence="2">LRV0_1</strain>
    </source>
</reference>
<sequence length="70" mass="8079">MRHKTTEKEKKGTRRDAIEHTKRRRLYSTVFLPPQDANCDGSDRKVVGTPSEWKATSYKTLSLYTHAVSI</sequence>
<feature type="region of interest" description="Disordered" evidence="1">
    <location>
        <begin position="1"/>
        <end position="20"/>
    </location>
</feature>